<dbReference type="InterPro" id="IPR003587">
    <property type="entry name" value="Hint_dom_N"/>
</dbReference>
<dbReference type="AlphaFoldDB" id="A0A8T4L7Z7"/>
<feature type="compositionally biased region" description="Basic and acidic residues" evidence="4">
    <location>
        <begin position="11"/>
        <end position="21"/>
    </location>
</feature>
<protein>
    <submittedName>
        <fullName evidence="7">Flp pilus assembly complex ATPase component TadA</fullName>
    </submittedName>
</protein>
<dbReference type="PANTHER" id="PTHR30486">
    <property type="entry name" value="TWITCHING MOTILITY PROTEIN PILT"/>
    <property type="match status" value="1"/>
</dbReference>
<dbReference type="InterPro" id="IPR001482">
    <property type="entry name" value="T2SS/T4SS_dom"/>
</dbReference>
<dbReference type="GO" id="GO:0004519">
    <property type="term" value="F:endonuclease activity"/>
    <property type="evidence" value="ECO:0007669"/>
    <property type="project" value="InterPro"/>
</dbReference>
<dbReference type="CDD" id="cd00081">
    <property type="entry name" value="Hint"/>
    <property type="match status" value="1"/>
</dbReference>
<dbReference type="InterPro" id="IPR004042">
    <property type="entry name" value="Intein_endonuc_central"/>
</dbReference>
<dbReference type="InterPro" id="IPR027417">
    <property type="entry name" value="P-loop_NTPase"/>
</dbReference>
<dbReference type="InterPro" id="IPR006142">
    <property type="entry name" value="INTEIN"/>
</dbReference>
<dbReference type="InterPro" id="IPR027434">
    <property type="entry name" value="Homing_endonucl"/>
</dbReference>
<dbReference type="SMART" id="SM00305">
    <property type="entry name" value="HintC"/>
    <property type="match status" value="1"/>
</dbReference>
<feature type="compositionally biased region" description="Basic and acidic residues" evidence="4">
    <location>
        <begin position="62"/>
        <end position="80"/>
    </location>
</feature>
<sequence length="1032" mass="116864">MKKKKAGVADSKAEEEKEQKKQKIIEALKRMPEGEAQRKAAPAEIEPFKPAKIFTKIVIPRESVKEPSSRKKPEAVKETEQEALEVAPATEQRLPVKTAKSKTEKQMEQAEKEEIDSYGNIKIYRVEGEPLLYYWTPVPRSAGTEKTIINTIKEAATRIISITPYKIRDPEQKRNVYYQRIMEIIRSSPELNIPASRFDFYADAVVREMVGYGMIDPLVNDDKLEEIMVIGQGQPVYVFHRQYEMMTTNIEFFSDQEIIDLVNRIARQVGRRIDISAPLLDARLPDGSRVNATIPPASVSGATLTIRKFRGDPFSMIDLIKMNTVTLEASAFLWACVEGMGVKPANIVISGGTGSGKTTTLNVLASFIPRHERIISIEDTAELNLPLKHWIRFEGRPPGIEGTGEISLDILTKNSLRMRPDRIIVGEIRHDEAFSLFTAMNTGHDGATTGDTLIQFSNGNIEEIGNFVENKFMEKNPLKEGDFEFVDIKGEIFVPSFNKKTFKIEDNPVIRVWRKNARQKIRRIKTKSGKEIRLTEDHPIYRINNGIQEINAEEAKKGDFIAFPKQIPINASEEIIKPYLMGLIYGDGHIHSEGIQFVNKEPSLIQSFERGIGEVTKNKISIKDFGGFSRVNVYDKKLVKKIVNEYDIPLGNKTKIFELNKKVLTASQSGLGKLIRGLFDADAHVNLHSQSIQFSTSNPRIARKLPMIIQRFGIHSSLNTQERDGKGKIGPYYRVSIYGKDNLEKFANKIGFGHAEKSKKLEKLILSSKNAKDLFPKISALIRKARNDASMTQTELASLMGTQTRSTIEAYETNKRSPSRNQLEKIANITANTSMGKEVLMLVNSDFRFEEIVKIEEEEFNGYMYDLTVKDNHNYIANGLFVSNCLGTVHANSPEETIVRITSPPMNVPEIMMSGLDFIIVEHRLHDKKKGTIRRITEISEVYGVLEGKTKTQAIFEYDAATDSLKRTSAPVNYLKVLERFTGMQRKQIEAEIKEREKVLKKLVETDVRDINRVSTECEKYLLSRGGKRAFN</sequence>
<dbReference type="SUPFAM" id="SSF51294">
    <property type="entry name" value="Hedgehog/intein (Hint) domain"/>
    <property type="match status" value="1"/>
</dbReference>
<reference evidence="7" key="1">
    <citation type="submission" date="2021-03" db="EMBL/GenBank/DDBJ databases">
        <authorList>
            <person name="Jaffe A."/>
        </authorList>
    </citation>
    <scope>NUCLEOTIDE SEQUENCE</scope>
    <source>
        <strain evidence="7">RIFCSPHIGHO2_01_FULL_GW2011_AR10_43_9</strain>
    </source>
</reference>
<name>A0A8T4L7Z7_9ARCH</name>
<dbReference type="Gene3D" id="1.10.260.40">
    <property type="entry name" value="lambda repressor-like DNA-binding domains"/>
    <property type="match status" value="1"/>
</dbReference>
<dbReference type="PANTHER" id="PTHR30486:SF15">
    <property type="entry name" value="TYPE II_IV SECRETION SYSTEM ATPASE"/>
    <property type="match status" value="1"/>
</dbReference>
<dbReference type="EMBL" id="JAGVWF010000020">
    <property type="protein sequence ID" value="MBS3059066.1"/>
    <property type="molecule type" value="Genomic_DNA"/>
</dbReference>
<dbReference type="GO" id="GO:0016887">
    <property type="term" value="F:ATP hydrolysis activity"/>
    <property type="evidence" value="ECO:0007669"/>
    <property type="project" value="InterPro"/>
</dbReference>
<feature type="domain" description="HTH cro/C1-type" evidence="6">
    <location>
        <begin position="782"/>
        <end position="829"/>
    </location>
</feature>
<feature type="region of interest" description="Disordered" evidence="4">
    <location>
        <begin position="1"/>
        <end position="21"/>
    </location>
</feature>
<dbReference type="Gene3D" id="3.10.28.10">
    <property type="entry name" value="Homing endonucleases"/>
    <property type="match status" value="1"/>
</dbReference>
<evidence type="ECO:0000259" key="5">
    <source>
        <dbReference type="PROSITE" id="PS50819"/>
    </source>
</evidence>
<dbReference type="Pfam" id="PF14890">
    <property type="entry name" value="Intein_splicing"/>
    <property type="match status" value="1"/>
</dbReference>
<dbReference type="PROSITE" id="PS50943">
    <property type="entry name" value="HTH_CROC1"/>
    <property type="match status" value="1"/>
</dbReference>
<accession>A0A8T4L7Z7</accession>
<dbReference type="Gene3D" id="3.30.450.380">
    <property type="match status" value="1"/>
</dbReference>
<dbReference type="SUPFAM" id="SSF52540">
    <property type="entry name" value="P-loop containing nucleoside triphosphate hydrolases"/>
    <property type="match status" value="1"/>
</dbReference>
<dbReference type="SUPFAM" id="SSF55608">
    <property type="entry name" value="Homing endonucleases"/>
    <property type="match status" value="2"/>
</dbReference>
<dbReference type="PROSITE" id="PS50817">
    <property type="entry name" value="INTEIN_N_TER"/>
    <property type="match status" value="1"/>
</dbReference>
<dbReference type="InterPro" id="IPR003586">
    <property type="entry name" value="Hint_dom_C"/>
</dbReference>
<comment type="similarity">
    <text evidence="1">Belongs to the GSP E family.</text>
</comment>
<gene>
    <name evidence="7" type="primary">tadA</name>
    <name evidence="7" type="ORF">J4224_01430</name>
</gene>
<dbReference type="NCBIfam" id="TIGR01443">
    <property type="entry name" value="intein_Cterm"/>
    <property type="match status" value="1"/>
</dbReference>
<dbReference type="Gene3D" id="3.40.50.300">
    <property type="entry name" value="P-loop containing nucleotide triphosphate hydrolases"/>
    <property type="match status" value="2"/>
</dbReference>
<proteinExistence type="inferred from homology"/>
<dbReference type="Proteomes" id="UP000683213">
    <property type="component" value="Unassembled WGS sequence"/>
</dbReference>
<dbReference type="GO" id="GO:0016539">
    <property type="term" value="P:intein-mediated protein splicing"/>
    <property type="evidence" value="ECO:0007669"/>
    <property type="project" value="InterPro"/>
</dbReference>
<dbReference type="Pfam" id="PF01381">
    <property type="entry name" value="HTH_3"/>
    <property type="match status" value="1"/>
</dbReference>
<keyword evidence="3" id="KW-0651">Protein splicing</keyword>
<dbReference type="GO" id="GO:0003677">
    <property type="term" value="F:DNA binding"/>
    <property type="evidence" value="ECO:0007669"/>
    <property type="project" value="InterPro"/>
</dbReference>
<reference evidence="7" key="2">
    <citation type="submission" date="2021-05" db="EMBL/GenBank/DDBJ databases">
        <title>Protein family content uncovers lineage relationships and bacterial pathway maintenance mechanisms in DPANN archaea.</title>
        <authorList>
            <person name="Castelle C.J."/>
            <person name="Meheust R."/>
            <person name="Jaffe A.L."/>
            <person name="Seitz K."/>
            <person name="Gong X."/>
            <person name="Baker B.J."/>
            <person name="Banfield J.F."/>
        </authorList>
    </citation>
    <scope>NUCLEOTIDE SEQUENCE</scope>
    <source>
        <strain evidence="7">RIFCSPHIGHO2_01_FULL_GW2011_AR10_43_9</strain>
    </source>
</reference>
<dbReference type="PRINTS" id="PR00379">
    <property type="entry name" value="INTEIN"/>
</dbReference>
<organism evidence="7 8">
    <name type="scientific">Candidatus Iainarchaeum sp</name>
    <dbReference type="NCBI Taxonomy" id="3101447"/>
    <lineage>
        <taxon>Archaea</taxon>
        <taxon>Candidatus Iainarchaeota</taxon>
        <taxon>Candidatus Iainarchaeia</taxon>
        <taxon>Candidatus Iainarchaeales</taxon>
        <taxon>Candidatus Iainarchaeaceae</taxon>
        <taxon>Candidatus Iainarchaeum</taxon>
    </lineage>
</organism>
<dbReference type="SMART" id="SM00530">
    <property type="entry name" value="HTH_XRE"/>
    <property type="match status" value="1"/>
</dbReference>
<evidence type="ECO:0000256" key="2">
    <source>
        <dbReference type="ARBA" id="ARBA00022813"/>
    </source>
</evidence>
<evidence type="ECO:0000256" key="3">
    <source>
        <dbReference type="ARBA" id="ARBA00023000"/>
    </source>
</evidence>
<evidence type="ECO:0000256" key="1">
    <source>
        <dbReference type="ARBA" id="ARBA00006611"/>
    </source>
</evidence>
<dbReference type="InterPro" id="IPR050921">
    <property type="entry name" value="T4SS_GSP_E_ATPase"/>
</dbReference>
<dbReference type="Gene3D" id="2.170.16.10">
    <property type="entry name" value="Hedgehog/Intein (Hint) domain"/>
    <property type="match status" value="2"/>
</dbReference>
<dbReference type="Pfam" id="PF00437">
    <property type="entry name" value="T2SSE"/>
    <property type="match status" value="1"/>
</dbReference>
<evidence type="ECO:0000313" key="8">
    <source>
        <dbReference type="Proteomes" id="UP000683213"/>
    </source>
</evidence>
<keyword evidence="2" id="KW-0068">Autocatalytic cleavage</keyword>
<dbReference type="CDD" id="cd00093">
    <property type="entry name" value="HTH_XRE"/>
    <property type="match status" value="1"/>
</dbReference>
<dbReference type="PROSITE" id="PS50818">
    <property type="entry name" value="INTEIN_C_TER"/>
    <property type="match status" value="1"/>
</dbReference>
<dbReference type="InterPro" id="IPR006141">
    <property type="entry name" value="Intein_N"/>
</dbReference>
<dbReference type="InterPro" id="IPR004860">
    <property type="entry name" value="LAGLIDADG_dom"/>
</dbReference>
<feature type="domain" description="DOD-type homing endonuclease" evidence="5">
    <location>
        <begin position="580"/>
        <end position="714"/>
    </location>
</feature>
<dbReference type="InterPro" id="IPR036844">
    <property type="entry name" value="Hint_dom_sf"/>
</dbReference>
<evidence type="ECO:0000313" key="7">
    <source>
        <dbReference type="EMBL" id="MBS3059066.1"/>
    </source>
</evidence>
<dbReference type="PROSITE" id="PS50819">
    <property type="entry name" value="INTEIN_ENDONUCLEASE"/>
    <property type="match status" value="1"/>
</dbReference>
<dbReference type="InterPro" id="IPR010982">
    <property type="entry name" value="Lambda_DNA-bd_dom_sf"/>
</dbReference>
<feature type="region of interest" description="Disordered" evidence="4">
    <location>
        <begin position="60"/>
        <end position="105"/>
    </location>
</feature>
<dbReference type="Pfam" id="PF14528">
    <property type="entry name" value="LAGLIDADG_3"/>
    <property type="match status" value="1"/>
</dbReference>
<dbReference type="SUPFAM" id="SSF47413">
    <property type="entry name" value="lambda repressor-like DNA-binding domains"/>
    <property type="match status" value="1"/>
</dbReference>
<comment type="caution">
    <text evidence="7">The sequence shown here is derived from an EMBL/GenBank/DDBJ whole genome shotgun (WGS) entry which is preliminary data.</text>
</comment>
<dbReference type="InterPro" id="IPR030934">
    <property type="entry name" value="Intein_C"/>
</dbReference>
<dbReference type="SMART" id="SM00306">
    <property type="entry name" value="HintN"/>
    <property type="match status" value="1"/>
</dbReference>
<dbReference type="InterPro" id="IPR001387">
    <property type="entry name" value="Cro/C1-type_HTH"/>
</dbReference>
<evidence type="ECO:0000256" key="4">
    <source>
        <dbReference type="SAM" id="MobiDB-lite"/>
    </source>
</evidence>
<dbReference type="NCBIfam" id="TIGR01445">
    <property type="entry name" value="intein_Nterm"/>
    <property type="match status" value="1"/>
</dbReference>
<evidence type="ECO:0000259" key="6">
    <source>
        <dbReference type="PROSITE" id="PS50943"/>
    </source>
</evidence>